<comment type="caution">
    <text evidence="10">The sequence shown here is derived from an EMBL/GenBank/DDBJ whole genome shotgun (WGS) entry which is preliminary data.</text>
</comment>
<dbReference type="InterPro" id="IPR055166">
    <property type="entry name" value="Transc_reg_Sar_Rot_HTH"/>
</dbReference>
<evidence type="ECO:0000256" key="4">
    <source>
        <dbReference type="ARBA" id="ARBA00023125"/>
    </source>
</evidence>
<sequence>MKDTGILYLEHQLCFPLYVASRLTTQLYGPLLKEIDITYPQYLVLLVLWQKDHQSVSEISTLLYLESNTLTPLLKRLEQKQLIRRKRLDSDERVVEISLTEEGKNLQAKAICIPERIIESFRSSETTVAELTDFKKTLLKMINTLEGKTASGLLES</sequence>
<feature type="domain" description="HTH marR-type" evidence="9">
    <location>
        <begin position="10"/>
        <end position="143"/>
    </location>
</feature>
<evidence type="ECO:0000256" key="6">
    <source>
        <dbReference type="ARBA" id="ARBA00046337"/>
    </source>
</evidence>
<name>A0A3P1CBF4_9BACT</name>
<dbReference type="InterPro" id="IPR036388">
    <property type="entry name" value="WH-like_DNA-bd_sf"/>
</dbReference>
<evidence type="ECO:0000313" key="10">
    <source>
        <dbReference type="EMBL" id="RRB10396.1"/>
    </source>
</evidence>
<dbReference type="PANTHER" id="PTHR42756:SF1">
    <property type="entry name" value="TRANSCRIPTIONAL REPRESSOR OF EMRAB OPERON"/>
    <property type="match status" value="1"/>
</dbReference>
<gene>
    <name evidence="10" type="ORF">EHT87_29675</name>
</gene>
<dbReference type="InterPro" id="IPR000835">
    <property type="entry name" value="HTH_MarR-typ"/>
</dbReference>
<keyword evidence="5" id="KW-0804">Transcription</keyword>
<dbReference type="Gene3D" id="1.10.10.10">
    <property type="entry name" value="Winged helix-like DNA-binding domain superfamily/Winged helix DNA-binding domain"/>
    <property type="match status" value="1"/>
</dbReference>
<evidence type="ECO:0000256" key="1">
    <source>
        <dbReference type="ARBA" id="ARBA00004496"/>
    </source>
</evidence>
<dbReference type="InterPro" id="IPR036390">
    <property type="entry name" value="WH_DNA-bd_sf"/>
</dbReference>
<dbReference type="FunFam" id="1.10.10.10:FF:000163">
    <property type="entry name" value="MarR family transcriptional regulator"/>
    <property type="match status" value="1"/>
</dbReference>
<dbReference type="PANTHER" id="PTHR42756">
    <property type="entry name" value="TRANSCRIPTIONAL REGULATOR, MARR"/>
    <property type="match status" value="1"/>
</dbReference>
<reference evidence="10 11" key="1">
    <citation type="submission" date="2018-11" db="EMBL/GenBank/DDBJ databases">
        <authorList>
            <person name="Zhou Z."/>
            <person name="Wang G."/>
        </authorList>
    </citation>
    <scope>NUCLEOTIDE SEQUENCE [LARGE SCALE GENOMIC DNA]</scope>
    <source>
        <strain evidence="10 11">KCTC42998</strain>
    </source>
</reference>
<evidence type="ECO:0000256" key="2">
    <source>
        <dbReference type="ARBA" id="ARBA00022490"/>
    </source>
</evidence>
<dbReference type="OrthoDB" id="9806864at2"/>
<dbReference type="PRINTS" id="PR00598">
    <property type="entry name" value="HTHMARR"/>
</dbReference>
<dbReference type="PROSITE" id="PS50995">
    <property type="entry name" value="HTH_MARR_2"/>
    <property type="match status" value="1"/>
</dbReference>
<evidence type="ECO:0000256" key="7">
    <source>
        <dbReference type="ARBA" id="ARBA00047188"/>
    </source>
</evidence>
<accession>A0A3P1CBF4</accession>
<dbReference type="Proteomes" id="UP000274271">
    <property type="component" value="Unassembled WGS sequence"/>
</dbReference>
<dbReference type="Pfam" id="PF22381">
    <property type="entry name" value="Staph_reg_Sar_Rot"/>
    <property type="match status" value="1"/>
</dbReference>
<comment type="similarity">
    <text evidence="6">Belongs to the SarZ family.</text>
</comment>
<dbReference type="SMART" id="SM00347">
    <property type="entry name" value="HTH_MARR"/>
    <property type="match status" value="1"/>
</dbReference>
<dbReference type="RefSeq" id="WP_124910408.1">
    <property type="nucleotide sequence ID" value="NZ_RQJP01000007.1"/>
</dbReference>
<proteinExistence type="inferred from homology"/>
<keyword evidence="11" id="KW-1185">Reference proteome</keyword>
<evidence type="ECO:0000259" key="9">
    <source>
        <dbReference type="PROSITE" id="PS50995"/>
    </source>
</evidence>
<dbReference type="AlphaFoldDB" id="A0A3P1CBF4"/>
<comment type="subcellular location">
    <subcellularLocation>
        <location evidence="1">Cytoplasm</location>
    </subcellularLocation>
</comment>
<evidence type="ECO:0000256" key="3">
    <source>
        <dbReference type="ARBA" id="ARBA00023015"/>
    </source>
</evidence>
<dbReference type="GO" id="GO:0005737">
    <property type="term" value="C:cytoplasm"/>
    <property type="evidence" value="ECO:0007669"/>
    <property type="project" value="UniProtKB-SubCell"/>
</dbReference>
<evidence type="ECO:0000256" key="5">
    <source>
        <dbReference type="ARBA" id="ARBA00023163"/>
    </source>
</evidence>
<organism evidence="10 11">
    <name type="scientific">Larkinella knui</name>
    <dbReference type="NCBI Taxonomy" id="2025310"/>
    <lineage>
        <taxon>Bacteria</taxon>
        <taxon>Pseudomonadati</taxon>
        <taxon>Bacteroidota</taxon>
        <taxon>Cytophagia</taxon>
        <taxon>Cytophagales</taxon>
        <taxon>Spirosomataceae</taxon>
        <taxon>Larkinella</taxon>
    </lineage>
</organism>
<dbReference type="EMBL" id="RQJP01000007">
    <property type="protein sequence ID" value="RRB10396.1"/>
    <property type="molecule type" value="Genomic_DNA"/>
</dbReference>
<evidence type="ECO:0000256" key="8">
    <source>
        <dbReference type="ARBA" id="ARBA00047207"/>
    </source>
</evidence>
<evidence type="ECO:0000313" key="11">
    <source>
        <dbReference type="Proteomes" id="UP000274271"/>
    </source>
</evidence>
<dbReference type="GO" id="GO:0003677">
    <property type="term" value="F:DNA binding"/>
    <property type="evidence" value="ECO:0007669"/>
    <property type="project" value="UniProtKB-KW"/>
</dbReference>
<keyword evidence="2" id="KW-0963">Cytoplasm</keyword>
<keyword evidence="3" id="KW-0805">Transcription regulation</keyword>
<dbReference type="SUPFAM" id="SSF46785">
    <property type="entry name" value="Winged helix' DNA-binding domain"/>
    <property type="match status" value="1"/>
</dbReference>
<keyword evidence="4" id="KW-0238">DNA-binding</keyword>
<protein>
    <recommendedName>
        <fullName evidence="7">HTH-type transcriptional regulator SarZ</fullName>
    </recommendedName>
    <alternativeName>
        <fullName evidence="8">Staphylococcal accessory regulator Z</fullName>
    </alternativeName>
</protein>
<dbReference type="GO" id="GO:0003700">
    <property type="term" value="F:DNA-binding transcription factor activity"/>
    <property type="evidence" value="ECO:0007669"/>
    <property type="project" value="InterPro"/>
</dbReference>